<dbReference type="InterPro" id="IPR036322">
    <property type="entry name" value="WD40_repeat_dom_sf"/>
</dbReference>
<evidence type="ECO:0000256" key="5">
    <source>
        <dbReference type="ARBA" id="ARBA00022737"/>
    </source>
</evidence>
<evidence type="ECO:0000256" key="6">
    <source>
        <dbReference type="ARBA" id="ARBA00023242"/>
    </source>
</evidence>
<organism evidence="10 11">
    <name type="scientific">Brachionus plicatilis</name>
    <name type="common">Marine rotifer</name>
    <name type="synonym">Brachionus muelleri</name>
    <dbReference type="NCBI Taxonomy" id="10195"/>
    <lineage>
        <taxon>Eukaryota</taxon>
        <taxon>Metazoa</taxon>
        <taxon>Spiralia</taxon>
        <taxon>Gnathifera</taxon>
        <taxon>Rotifera</taxon>
        <taxon>Eurotatoria</taxon>
        <taxon>Monogononta</taxon>
        <taxon>Pseudotrocha</taxon>
        <taxon>Ploima</taxon>
        <taxon>Brachionidae</taxon>
        <taxon>Brachionus</taxon>
    </lineage>
</organism>
<sequence>MSSFKQIQVLKQSKPGQVLTDSALYWKDYEFPTVINEYGGINHIDVSAARPNYVVATHASRVHIYDSFKKTAIKSFSFSENVYSASFRRDGKLMCVGFDSNNVKVYPIMEDQQKEMDLEEAEASASASKPKKRPLRKFDDHLGPVHVCKFMRNLYQVMTASDDAHVRIFDLATSSTIMKLKAHKDYIRSGCTSMSSDDLILTGSYDHTVKMIDTRINSVVMTVDHGEPVENILMFPSANMVVSCGGNSIKIWDVLKGGNLIHTMINHHKTVTSLSFSHNYKHLLSAGLDRHIKVFDLANYDLVSTIDYPSSILSLGILPEDRSLVVGMSDGLLSFRDRKKHDFEHQKNQLKSRNKGFNPYNYVSPTIFATSATDHLILHETKPHLKSYDKQLKKFNSTKALNEALLLKTRVHTPQITIGVMQELIRRGTIKAALAGKSEKSLGILIKFIQRNISNPNFTATLTDISNILLDLYINDIGKYAAIDDLFVRLKATIDLEIQYQTSLFQIIGTLETIFVAQNNEAK</sequence>
<dbReference type="SUPFAM" id="SSF50978">
    <property type="entry name" value="WD40 repeat-like"/>
    <property type="match status" value="1"/>
</dbReference>
<dbReference type="SMART" id="SM00320">
    <property type="entry name" value="WD40"/>
    <property type="match status" value="7"/>
</dbReference>
<accession>A0A3M7Q1X1</accession>
<dbReference type="PANTHER" id="PTHR19924">
    <property type="entry name" value="UTP15 U3 SMALL NUCLEOLAR RNA-ASSOCIATED PROTEIN 15 FAMILY MEMBER"/>
    <property type="match status" value="1"/>
</dbReference>
<dbReference type="Gene3D" id="2.130.10.10">
    <property type="entry name" value="YVTN repeat-like/Quinoprotein amine dehydrogenase"/>
    <property type="match status" value="2"/>
</dbReference>
<comment type="subcellular location">
    <subcellularLocation>
        <location evidence="1">Nucleus</location>
        <location evidence="1">Nucleolus</location>
    </subcellularLocation>
</comment>
<dbReference type="PROSITE" id="PS50294">
    <property type="entry name" value="WD_REPEATS_REGION"/>
    <property type="match status" value="1"/>
</dbReference>
<keyword evidence="6" id="KW-0539">Nucleus</keyword>
<reference evidence="10 11" key="1">
    <citation type="journal article" date="2018" name="Sci. Rep.">
        <title>Genomic signatures of local adaptation to the degree of environmental predictability in rotifers.</title>
        <authorList>
            <person name="Franch-Gras L."/>
            <person name="Hahn C."/>
            <person name="Garcia-Roger E.M."/>
            <person name="Carmona M.J."/>
            <person name="Serra M."/>
            <person name="Gomez A."/>
        </authorList>
    </citation>
    <scope>NUCLEOTIDE SEQUENCE [LARGE SCALE GENOMIC DNA]</scope>
    <source>
        <strain evidence="10">HYR1</strain>
    </source>
</reference>
<feature type="repeat" description="WD" evidence="8">
    <location>
        <begin position="138"/>
        <end position="179"/>
    </location>
</feature>
<keyword evidence="5" id="KW-0677">Repeat</keyword>
<dbReference type="GO" id="GO:0005730">
    <property type="term" value="C:nucleolus"/>
    <property type="evidence" value="ECO:0007669"/>
    <property type="project" value="UniProtKB-SubCell"/>
</dbReference>
<evidence type="ECO:0000256" key="4">
    <source>
        <dbReference type="ARBA" id="ARBA00022574"/>
    </source>
</evidence>
<dbReference type="PROSITE" id="PS50082">
    <property type="entry name" value="WD_REPEATS_2"/>
    <property type="match status" value="2"/>
</dbReference>
<dbReference type="InterPro" id="IPR001680">
    <property type="entry name" value="WD40_rpt"/>
</dbReference>
<dbReference type="InterPro" id="IPR018983">
    <property type="entry name" value="U3_snoRNA-assocProt_15_C"/>
</dbReference>
<dbReference type="STRING" id="10195.A0A3M7Q1X1"/>
<feature type="repeat" description="WD" evidence="8">
    <location>
        <begin position="264"/>
        <end position="305"/>
    </location>
</feature>
<dbReference type="InterPro" id="IPR015943">
    <property type="entry name" value="WD40/YVTN_repeat-like_dom_sf"/>
</dbReference>
<keyword evidence="3" id="KW-0698">rRNA processing</keyword>
<evidence type="ECO:0000313" key="10">
    <source>
        <dbReference type="EMBL" id="RNA05420.1"/>
    </source>
</evidence>
<comment type="caution">
    <text evidence="10">The sequence shown here is derived from an EMBL/GenBank/DDBJ whole genome shotgun (WGS) entry which is preliminary data.</text>
</comment>
<evidence type="ECO:0000256" key="1">
    <source>
        <dbReference type="ARBA" id="ARBA00004604"/>
    </source>
</evidence>
<feature type="domain" description="U3 small nucleolar RNA-associated protein 15 C-terminal" evidence="9">
    <location>
        <begin position="371"/>
        <end position="514"/>
    </location>
</feature>
<dbReference type="GO" id="GO:0006364">
    <property type="term" value="P:rRNA processing"/>
    <property type="evidence" value="ECO:0007669"/>
    <property type="project" value="UniProtKB-KW"/>
</dbReference>
<dbReference type="Pfam" id="PF00400">
    <property type="entry name" value="WD40"/>
    <property type="match status" value="4"/>
</dbReference>
<evidence type="ECO:0000259" key="9">
    <source>
        <dbReference type="Pfam" id="PF09384"/>
    </source>
</evidence>
<evidence type="ECO:0000256" key="8">
    <source>
        <dbReference type="PROSITE-ProRule" id="PRU00221"/>
    </source>
</evidence>
<dbReference type="PANTHER" id="PTHR19924:SF26">
    <property type="entry name" value="U3 SMALL NUCLEOLAR RNA-ASSOCIATED PROTEIN 15 HOMOLOG"/>
    <property type="match status" value="1"/>
</dbReference>
<dbReference type="OrthoDB" id="431715at2759"/>
<dbReference type="EMBL" id="REGN01007727">
    <property type="protein sequence ID" value="RNA05420.1"/>
    <property type="molecule type" value="Genomic_DNA"/>
</dbReference>
<evidence type="ECO:0000256" key="2">
    <source>
        <dbReference type="ARBA" id="ARBA00018260"/>
    </source>
</evidence>
<dbReference type="AlphaFoldDB" id="A0A3M7Q1X1"/>
<protein>
    <recommendedName>
        <fullName evidence="2">U3 small nucleolar RNA-associated protein 15 homolog</fullName>
    </recommendedName>
</protein>
<evidence type="ECO:0000313" key="11">
    <source>
        <dbReference type="Proteomes" id="UP000276133"/>
    </source>
</evidence>
<name>A0A3M7Q1X1_BRAPC</name>
<keyword evidence="4 8" id="KW-0853">WD repeat</keyword>
<evidence type="ECO:0000256" key="3">
    <source>
        <dbReference type="ARBA" id="ARBA00022552"/>
    </source>
</evidence>
<dbReference type="GO" id="GO:0045943">
    <property type="term" value="P:positive regulation of transcription by RNA polymerase I"/>
    <property type="evidence" value="ECO:0007669"/>
    <property type="project" value="TreeGrafter"/>
</dbReference>
<dbReference type="Pfam" id="PF09384">
    <property type="entry name" value="UTP15_C"/>
    <property type="match status" value="1"/>
</dbReference>
<evidence type="ECO:0000256" key="7">
    <source>
        <dbReference type="ARBA" id="ARBA00045437"/>
    </source>
</evidence>
<dbReference type="Proteomes" id="UP000276133">
    <property type="component" value="Unassembled WGS sequence"/>
</dbReference>
<proteinExistence type="predicted"/>
<keyword evidence="11" id="KW-1185">Reference proteome</keyword>
<gene>
    <name evidence="10" type="ORF">BpHYR1_020468</name>
</gene>
<comment type="function">
    <text evidence="7">Ribosome biogenesis factor. Involved in nucleolar processing of pre-18S ribosomal RNA. Required for optimal pre-ribosomal RNA transcription by RNA polymerase I. Part of the small subunit (SSU) processome, first precursor of the small eukaryotic ribosomal subunit. During the assembly of the SSU processome in the nucleolus, many ribosome biogenesis factors, an RNA chaperone and ribosomal proteins associate with the nascent pre-rRNA and work in concert to generate RNA folding, modifications, rearrangements and cleavage as well as targeted degradation of pre-ribosomal RNA by the RNA exosome.</text>
</comment>